<evidence type="ECO:0000313" key="2">
    <source>
        <dbReference type="Proteomes" id="UP000681075"/>
    </source>
</evidence>
<accession>A0A8S8XDC1</accession>
<dbReference type="AlphaFoldDB" id="A0A8S8XDC1"/>
<keyword evidence="2" id="KW-1185">Reference proteome</keyword>
<comment type="caution">
    <text evidence="1">The sequence shown here is derived from an EMBL/GenBank/DDBJ whole genome shotgun (WGS) entry which is preliminary data.</text>
</comment>
<reference evidence="1" key="1">
    <citation type="submission" date="2021-02" db="EMBL/GenBank/DDBJ databases">
        <title>Genome sequence of Rhodospirillales sp. strain TMPK1 isolated from soil.</title>
        <authorList>
            <person name="Nakai R."/>
            <person name="Kusada H."/>
            <person name="Tamaki H."/>
        </authorList>
    </citation>
    <scope>NUCLEOTIDE SEQUENCE</scope>
    <source>
        <strain evidence="1">TMPK1</strain>
    </source>
</reference>
<sequence>MATQMTLKLEGALVKLELDKDSAKDLVKAAGMSSRAQAETALTWIRRGFRLRVEKGWGTNGVARNDEPVRTLMLELTSDDIVELDRARAEGAHGSDQRAVLLELMYNGSLWEWEGCEEDERGEQFIVDVTAARAALERQASWPEQYEAALDDLASLEASAGFEPIGLVVRRSLREAVQEVKHGVAQEDAA</sequence>
<gene>
    <name evidence="1" type="ORF">TMPK1_29110</name>
</gene>
<name>A0A8S8XDC1_9PROT</name>
<dbReference type="Proteomes" id="UP000681075">
    <property type="component" value="Unassembled WGS sequence"/>
</dbReference>
<protein>
    <submittedName>
        <fullName evidence="1">Uncharacterized protein</fullName>
    </submittedName>
</protein>
<organism evidence="1 2">
    <name type="scientific">Roseiterribacter gracilis</name>
    <dbReference type="NCBI Taxonomy" id="2812848"/>
    <lineage>
        <taxon>Bacteria</taxon>
        <taxon>Pseudomonadati</taxon>
        <taxon>Pseudomonadota</taxon>
        <taxon>Alphaproteobacteria</taxon>
        <taxon>Rhodospirillales</taxon>
        <taxon>Roseiterribacteraceae</taxon>
        <taxon>Roseiterribacter</taxon>
    </lineage>
</organism>
<proteinExistence type="predicted"/>
<dbReference type="RefSeq" id="WP_420243835.1">
    <property type="nucleotide sequence ID" value="NZ_BOPV01000001.1"/>
</dbReference>
<dbReference type="EMBL" id="BOPV01000001">
    <property type="protein sequence ID" value="GIL40674.1"/>
    <property type="molecule type" value="Genomic_DNA"/>
</dbReference>
<evidence type="ECO:0000313" key="1">
    <source>
        <dbReference type="EMBL" id="GIL40674.1"/>
    </source>
</evidence>